<evidence type="ECO:0000256" key="1">
    <source>
        <dbReference type="SAM" id="Phobius"/>
    </source>
</evidence>
<dbReference type="STRING" id="592050.SAMN05421875_102169"/>
<evidence type="ECO:0000313" key="2">
    <source>
        <dbReference type="EMBL" id="SDZ84230.1"/>
    </source>
</evidence>
<dbReference type="Pfam" id="PF10003">
    <property type="entry name" value="DUF2244"/>
    <property type="match status" value="1"/>
</dbReference>
<keyword evidence="3" id="KW-1185">Reference proteome</keyword>
<proteinExistence type="predicted"/>
<name>A0A1H3WB76_9BURK</name>
<organism evidence="2 3">
    <name type="scientific">Acidovorax soli</name>
    <dbReference type="NCBI Taxonomy" id="592050"/>
    <lineage>
        <taxon>Bacteria</taxon>
        <taxon>Pseudomonadati</taxon>
        <taxon>Pseudomonadota</taxon>
        <taxon>Betaproteobacteria</taxon>
        <taxon>Burkholderiales</taxon>
        <taxon>Comamonadaceae</taxon>
        <taxon>Acidovorax</taxon>
    </lineage>
</organism>
<keyword evidence="1" id="KW-1133">Transmembrane helix</keyword>
<dbReference type="AlphaFoldDB" id="A0A1H3WB76"/>
<dbReference type="EMBL" id="FNQJ01000002">
    <property type="protein sequence ID" value="SDZ84230.1"/>
    <property type="molecule type" value="Genomic_DNA"/>
</dbReference>
<protein>
    <submittedName>
        <fullName evidence="2">Uncharacterized membrane protein</fullName>
    </submittedName>
</protein>
<keyword evidence="1" id="KW-0812">Transmembrane</keyword>
<feature type="transmembrane region" description="Helical" evidence="1">
    <location>
        <begin position="48"/>
        <end position="65"/>
    </location>
</feature>
<dbReference type="Proteomes" id="UP000199002">
    <property type="component" value="Unassembled WGS sequence"/>
</dbReference>
<accession>A0A1H3WB76</accession>
<evidence type="ECO:0000313" key="3">
    <source>
        <dbReference type="Proteomes" id="UP000199002"/>
    </source>
</evidence>
<gene>
    <name evidence="2" type="ORF">SAMN05421875_102169</name>
</gene>
<dbReference type="InterPro" id="IPR019253">
    <property type="entry name" value="DUF2244_TM"/>
</dbReference>
<sequence>MSLARRIGAVAICEAVALTSLIFRFATVSGQRIDWQLARNGLAERERMWQGTLLLAMVLLFWMVGNRWDMPLGWLAAVAAGAVFVRYGRHAADGDRIWLQGSRLVVERETAGRLERAEFDRSRVRVEPKTADRSLIRLSAQGRSVDVGRFVRPELRQALASEIRMALRAA</sequence>
<keyword evidence="1" id="KW-0472">Membrane</keyword>
<feature type="transmembrane region" description="Helical" evidence="1">
    <location>
        <begin position="6"/>
        <end position="27"/>
    </location>
</feature>
<reference evidence="3" key="1">
    <citation type="submission" date="2016-10" db="EMBL/GenBank/DDBJ databases">
        <authorList>
            <person name="Varghese N."/>
            <person name="Submissions S."/>
        </authorList>
    </citation>
    <scope>NUCLEOTIDE SEQUENCE [LARGE SCALE GENOMIC DNA]</scope>
    <source>
        <strain evidence="3">DSM 25157</strain>
    </source>
</reference>